<evidence type="ECO:0000256" key="1">
    <source>
        <dbReference type="SAM" id="Phobius"/>
    </source>
</evidence>
<sequence>MNRNGLYLIIAMLAVAVIGLGAYVYREETKPTGVEIKIGQDGVSVQEN</sequence>
<comment type="caution">
    <text evidence="2">The sequence shown here is derived from an EMBL/GenBank/DDBJ whole genome shotgun (WGS) entry which is preliminary data.</text>
</comment>
<dbReference type="AlphaFoldDB" id="A0AAW4FY78"/>
<accession>A0AAW4FY78</accession>
<protein>
    <submittedName>
        <fullName evidence="2">Uncharacterized protein</fullName>
    </submittedName>
</protein>
<proteinExistence type="predicted"/>
<keyword evidence="1" id="KW-1133">Transmembrane helix</keyword>
<keyword evidence="1" id="KW-0812">Transmembrane</keyword>
<organism evidence="2 3">
    <name type="scientific">Ensifer canadensis</name>
    <dbReference type="NCBI Taxonomy" id="555315"/>
    <lineage>
        <taxon>Bacteria</taxon>
        <taxon>Pseudomonadati</taxon>
        <taxon>Pseudomonadota</taxon>
        <taxon>Alphaproteobacteria</taxon>
        <taxon>Hyphomicrobiales</taxon>
        <taxon>Rhizobiaceae</taxon>
        <taxon>Sinorhizobium/Ensifer group</taxon>
        <taxon>Ensifer</taxon>
    </lineage>
</organism>
<evidence type="ECO:0000313" key="2">
    <source>
        <dbReference type="EMBL" id="MBM3096077.1"/>
    </source>
</evidence>
<dbReference type="RefSeq" id="WP_025427050.1">
    <property type="nucleotide sequence ID" value="NZ_CP083370.1"/>
</dbReference>
<name>A0AAW4FY78_9HYPH</name>
<gene>
    <name evidence="2" type="ORF">GFB56_36010</name>
</gene>
<evidence type="ECO:0000313" key="3">
    <source>
        <dbReference type="Proteomes" id="UP000744980"/>
    </source>
</evidence>
<dbReference type="EMBL" id="WXFA01000069">
    <property type="protein sequence ID" value="MBM3096077.1"/>
    <property type="molecule type" value="Genomic_DNA"/>
</dbReference>
<keyword evidence="1" id="KW-0472">Membrane</keyword>
<reference evidence="2 3" key="1">
    <citation type="submission" date="2020-01" db="EMBL/GenBank/DDBJ databases">
        <title>Draft genome assembly of Ensifer adhaerens T173.</title>
        <authorList>
            <person name="Craig J.E."/>
            <person name="Stinchcombe J.R."/>
        </authorList>
    </citation>
    <scope>NUCLEOTIDE SEQUENCE [LARGE SCALE GENOMIC DNA]</scope>
    <source>
        <strain evidence="2 3">T173</strain>
    </source>
</reference>
<feature type="transmembrane region" description="Helical" evidence="1">
    <location>
        <begin position="6"/>
        <end position="25"/>
    </location>
</feature>
<keyword evidence="3" id="KW-1185">Reference proteome</keyword>
<dbReference type="Proteomes" id="UP000744980">
    <property type="component" value="Unassembled WGS sequence"/>
</dbReference>